<evidence type="ECO:0000256" key="20">
    <source>
        <dbReference type="PIRSR" id="PIRSR000459-1"/>
    </source>
</evidence>
<evidence type="ECO:0000256" key="22">
    <source>
        <dbReference type="SAM" id="MobiDB-lite"/>
    </source>
</evidence>
<evidence type="ECO:0000256" key="13">
    <source>
        <dbReference type="ARBA" id="ARBA00038573"/>
    </source>
</evidence>
<keyword evidence="5 21" id="KW-0479">Metal-binding</keyword>
<dbReference type="OrthoDB" id="437511at2759"/>
<keyword evidence="6 21" id="KW-0106">Calcium</keyword>
<dbReference type="InterPro" id="IPR036238">
    <property type="entry name" value="Transglutaminase_C_sf"/>
</dbReference>
<dbReference type="InterPro" id="IPR013783">
    <property type="entry name" value="Ig-like_fold"/>
</dbReference>
<dbReference type="InterPro" id="IPR014756">
    <property type="entry name" value="Ig_E-set"/>
</dbReference>
<evidence type="ECO:0000256" key="10">
    <source>
        <dbReference type="ARBA" id="ARBA00023288"/>
    </source>
</evidence>
<evidence type="ECO:0000256" key="6">
    <source>
        <dbReference type="ARBA" id="ARBA00022837"/>
    </source>
</evidence>
<dbReference type="PIRSF" id="PIRSF000459">
    <property type="entry name" value="TGM_EBP42"/>
    <property type="match status" value="1"/>
</dbReference>
<feature type="compositionally biased region" description="Polar residues" evidence="22">
    <location>
        <begin position="18"/>
        <end position="29"/>
    </location>
</feature>
<feature type="domain" description="Transglutaminase-like" evidence="23">
    <location>
        <begin position="349"/>
        <end position="442"/>
    </location>
</feature>
<protein>
    <recommendedName>
        <fullName evidence="14">Protein-glutamine gamma-glutamyltransferase K</fullName>
        <ecNumber evidence="12">2.3.2.13</ecNumber>
    </recommendedName>
    <alternativeName>
        <fullName evidence="17">Epidermal TGase</fullName>
    </alternativeName>
    <alternativeName>
        <fullName evidence="16">Transglutaminase K</fullName>
    </alternativeName>
    <alternativeName>
        <fullName evidence="15">Transglutaminase-1</fullName>
    </alternativeName>
</protein>
<comment type="cofactor">
    <cofactor evidence="21">
        <name>Ca(2+)</name>
        <dbReference type="ChEBI" id="CHEBI:29108"/>
    </cofactor>
    <text evidence="21">Binds 1 Ca(2+) ion per subunit.</text>
</comment>
<dbReference type="EC" id="2.3.2.13" evidence="12"/>
<reference evidence="25" key="1">
    <citation type="submission" date="2025-08" db="UniProtKB">
        <authorList>
            <consortium name="RefSeq"/>
        </authorList>
    </citation>
    <scope>IDENTIFICATION</scope>
</reference>
<dbReference type="InterPro" id="IPR008958">
    <property type="entry name" value="Transglutaminase_C"/>
</dbReference>
<dbReference type="Gene3D" id="3.90.260.10">
    <property type="entry name" value="Transglutaminase-like"/>
    <property type="match status" value="1"/>
</dbReference>
<dbReference type="GO" id="GO:0046872">
    <property type="term" value="F:metal ion binding"/>
    <property type="evidence" value="ECO:0007669"/>
    <property type="project" value="UniProtKB-KW"/>
</dbReference>
<dbReference type="InterPro" id="IPR013808">
    <property type="entry name" value="Transglutaminase_AS"/>
</dbReference>
<dbReference type="FunFam" id="3.90.260.10:FF:000001">
    <property type="entry name" value="Protein-glutamine gamma-glutamyltransferase 2"/>
    <property type="match status" value="1"/>
</dbReference>
<keyword evidence="7" id="KW-0472">Membrane</keyword>
<evidence type="ECO:0000256" key="18">
    <source>
        <dbReference type="ARBA" id="ARBA00045815"/>
    </source>
</evidence>
<dbReference type="FunCoup" id="A0A6P8Q368">
    <property type="interactions" value="512"/>
</dbReference>
<dbReference type="SUPFAM" id="SSF49309">
    <property type="entry name" value="Transglutaminase, two C-terminal domains"/>
    <property type="match status" value="2"/>
</dbReference>
<evidence type="ECO:0000256" key="11">
    <source>
        <dbReference type="ARBA" id="ARBA00023315"/>
    </source>
</evidence>
<keyword evidence="9" id="KW-0417">Keratinization</keyword>
<accession>A0A6P8Q368</accession>
<dbReference type="Pfam" id="PF01841">
    <property type="entry name" value="Transglut_core"/>
    <property type="match status" value="1"/>
</dbReference>
<feature type="region of interest" description="Disordered" evidence="22">
    <location>
        <begin position="539"/>
        <end position="559"/>
    </location>
</feature>
<evidence type="ECO:0000256" key="21">
    <source>
        <dbReference type="PIRSR" id="PIRSR000459-2"/>
    </source>
</evidence>
<evidence type="ECO:0000256" key="16">
    <source>
        <dbReference type="ARBA" id="ARBA00041726"/>
    </source>
</evidence>
<sequence length="772" mass="86767">MSNSMEMTTDVGRWPSASPHTSRQPSRMTSCAPPPPPRKKSWFERCCACCSSSRMDEDVEVWRSNVPEDRTIDRADIEPTVDVNDRMLVVTCVDLLKERMGENRKAHHTHEFEYDDLIVRRGKPFEICLTFSRPFKSKEDKVILQLHIGNAPQVSKETLVIVPMVKEFDQGKWGAQLKEVKGNTLFMWVNTSARAIIGRYQLTVKTESLGGPFVMQRDPKNDIYILFNPWCRLDDVFMDNEAWRSEYVMNETGRLYYGTEQQIGERSWNFGQFDRGVLDACLYVLDRGGMPYTGRCDPIAVCRVISAMVNSLDDNGVVAGNWSGEYNDGVSPTAWVGSVDILLRYHQTGTPVLYGQCWVFSGVTTTVLRCLGIPSRSITNFASAHDTDASLTLDVYFDENMNSLEEMNTDSIWNYHVWNDCWMTRPDLPSGYDGWQALDSTPQETSSGLFRCGPAPLTAIKSGHVYIKHDTPFCFAEVNCDKVYWQRQPGGNFKKVFVEEKAVGHRISTKAVGSHAREDITHLYKYPEGSEAEREAVRTAAQYGSKPSKHAPNDDDDSQDVQVIIEAQDGVMMGCDINMQVTVQNRSSSQRCVSLVLRVAVMYYTGVCRDAFKEDTCELVLAAGEAKNVGTLVKYSEYRNHLVDQGAMMLTVSGQVKETGQTLAKQCSFRLRTPNLTIRIIGEPVVGNQITAEISFTNPLQVILCNVAFHVEGPGLQRPKVVRVGDIGPQKSCTIRESFTPRRPGLRQFIACLESDKLNQVHGSIEVTVREA</sequence>
<evidence type="ECO:0000256" key="8">
    <source>
        <dbReference type="ARBA" id="ARBA00023139"/>
    </source>
</evidence>
<dbReference type="FunFam" id="2.60.40.10:FF:000090">
    <property type="entry name" value="Protein-glutamine gamma-glutamyltransferase 2"/>
    <property type="match status" value="1"/>
</dbReference>
<evidence type="ECO:0000256" key="5">
    <source>
        <dbReference type="ARBA" id="ARBA00022723"/>
    </source>
</evidence>
<dbReference type="GO" id="GO:0031424">
    <property type="term" value="P:keratinization"/>
    <property type="evidence" value="ECO:0007669"/>
    <property type="project" value="UniProtKB-KW"/>
</dbReference>
<dbReference type="GeneID" id="117350930"/>
<comment type="similarity">
    <text evidence="2">Belongs to the transglutaminase superfamily. Transglutaminase family.</text>
</comment>
<dbReference type="InterPro" id="IPR038765">
    <property type="entry name" value="Papain-like_cys_pep_sf"/>
</dbReference>
<evidence type="ECO:0000313" key="24">
    <source>
        <dbReference type="Proteomes" id="UP000515159"/>
    </source>
</evidence>
<keyword evidence="11" id="KW-0012">Acyltransferase</keyword>
<comment type="catalytic activity">
    <reaction evidence="19">
        <text>L-glutaminyl-[protein] + L-lysyl-[protein] = [protein]-L-lysyl-N(6)-5-L-glutamyl-[protein] + NH4(+)</text>
        <dbReference type="Rhea" id="RHEA:54816"/>
        <dbReference type="Rhea" id="RHEA-COMP:9752"/>
        <dbReference type="Rhea" id="RHEA-COMP:10207"/>
        <dbReference type="Rhea" id="RHEA-COMP:14005"/>
        <dbReference type="ChEBI" id="CHEBI:28938"/>
        <dbReference type="ChEBI" id="CHEBI:29969"/>
        <dbReference type="ChEBI" id="CHEBI:30011"/>
        <dbReference type="ChEBI" id="CHEBI:138370"/>
        <dbReference type="EC" id="2.3.2.13"/>
    </reaction>
</comment>
<evidence type="ECO:0000256" key="4">
    <source>
        <dbReference type="ARBA" id="ARBA00022679"/>
    </source>
</evidence>
<feature type="region of interest" description="Disordered" evidence="22">
    <location>
        <begin position="1"/>
        <end position="40"/>
    </location>
</feature>
<evidence type="ECO:0000256" key="12">
    <source>
        <dbReference type="ARBA" id="ARBA00024222"/>
    </source>
</evidence>
<dbReference type="SUPFAM" id="SSF81296">
    <property type="entry name" value="E set domains"/>
    <property type="match status" value="1"/>
</dbReference>
<comment type="subcellular location">
    <subcellularLocation>
        <location evidence="1">Membrane</location>
        <topology evidence="1">Lipid-anchor</topology>
    </subcellularLocation>
</comment>
<comment type="subunit">
    <text evidence="13">Interacts with PLAAT4.</text>
</comment>
<evidence type="ECO:0000256" key="2">
    <source>
        <dbReference type="ARBA" id="ARBA00005968"/>
    </source>
</evidence>
<dbReference type="InterPro" id="IPR023608">
    <property type="entry name" value="Transglutaminase_animal"/>
</dbReference>
<dbReference type="RefSeq" id="XP_033781568.1">
    <property type="nucleotide sequence ID" value="XM_033925677.1"/>
</dbReference>
<evidence type="ECO:0000256" key="17">
    <source>
        <dbReference type="ARBA" id="ARBA00043229"/>
    </source>
</evidence>
<feature type="active site" evidence="20">
    <location>
        <position position="439"/>
    </location>
</feature>
<dbReference type="GO" id="GO:0003810">
    <property type="term" value="F:protein-glutamine gamma-glutamyltransferase activity"/>
    <property type="evidence" value="ECO:0007669"/>
    <property type="project" value="UniProtKB-EC"/>
</dbReference>
<feature type="active site" evidence="20">
    <location>
        <position position="416"/>
    </location>
</feature>
<dbReference type="InterPro" id="IPR036985">
    <property type="entry name" value="Transglutaminase-like_sf"/>
</dbReference>
<gene>
    <name evidence="25" type="primary">TGM1</name>
</gene>
<dbReference type="InterPro" id="IPR002931">
    <property type="entry name" value="Transglutaminase-like"/>
</dbReference>
<feature type="active site" evidence="20">
    <location>
        <position position="357"/>
    </location>
</feature>
<keyword evidence="8" id="KW-0564">Palmitate</keyword>
<evidence type="ECO:0000313" key="25">
    <source>
        <dbReference type="RefSeq" id="XP_033781568.1"/>
    </source>
</evidence>
<keyword evidence="24" id="KW-1185">Reference proteome</keyword>
<proteinExistence type="inferred from homology"/>
<dbReference type="InterPro" id="IPR050779">
    <property type="entry name" value="Transglutaminase"/>
</dbReference>
<comment type="function">
    <text evidence="18">Catalyzes the cross-linking of proteins and the conjugation of polyamines to proteins. Responsible for cross-linking epidermal proteins during formation of the stratum corneum. Involved in cell proliferation.</text>
</comment>
<dbReference type="AlphaFoldDB" id="A0A6P8Q368"/>
<dbReference type="InterPro" id="IPR001102">
    <property type="entry name" value="Transglutaminase_N"/>
</dbReference>
<dbReference type="PANTHER" id="PTHR11590">
    <property type="entry name" value="PROTEIN-GLUTAMINE GAMMA-GLUTAMYLTRANSFERASE"/>
    <property type="match status" value="1"/>
</dbReference>
<dbReference type="SUPFAM" id="SSF54001">
    <property type="entry name" value="Cysteine proteinases"/>
    <property type="match status" value="1"/>
</dbReference>
<dbReference type="KEGG" id="gsh:117350930"/>
<dbReference type="InParanoid" id="A0A6P8Q368"/>
<dbReference type="Gene3D" id="2.60.40.10">
    <property type="entry name" value="Immunoglobulins"/>
    <property type="match status" value="3"/>
</dbReference>
<feature type="binding site" evidence="21">
    <location>
        <position position="533"/>
    </location>
    <ligand>
        <name>Ca(2+)</name>
        <dbReference type="ChEBI" id="CHEBI:29108"/>
    </ligand>
</feature>
<evidence type="ECO:0000256" key="19">
    <source>
        <dbReference type="ARBA" id="ARBA00051843"/>
    </source>
</evidence>
<evidence type="ECO:0000256" key="7">
    <source>
        <dbReference type="ARBA" id="ARBA00023136"/>
    </source>
</evidence>
<dbReference type="Pfam" id="PF00868">
    <property type="entry name" value="Transglut_N"/>
    <property type="match status" value="1"/>
</dbReference>
<evidence type="ECO:0000256" key="1">
    <source>
        <dbReference type="ARBA" id="ARBA00004635"/>
    </source>
</evidence>
<dbReference type="SMART" id="SM00460">
    <property type="entry name" value="TGc"/>
    <property type="match status" value="1"/>
</dbReference>
<dbReference type="Proteomes" id="UP000515159">
    <property type="component" value="Chromosome 16"/>
</dbReference>
<dbReference type="Pfam" id="PF00927">
    <property type="entry name" value="Transglut_C"/>
    <property type="match status" value="2"/>
</dbReference>
<evidence type="ECO:0000256" key="15">
    <source>
        <dbReference type="ARBA" id="ARBA00041651"/>
    </source>
</evidence>
<evidence type="ECO:0000256" key="3">
    <source>
        <dbReference type="ARBA" id="ARBA00022553"/>
    </source>
</evidence>
<feature type="binding site" evidence="21">
    <location>
        <position position="481"/>
    </location>
    <ligand>
        <name>Ca(2+)</name>
        <dbReference type="ChEBI" id="CHEBI:29108"/>
    </ligand>
</feature>
<dbReference type="GO" id="GO:0016020">
    <property type="term" value="C:membrane"/>
    <property type="evidence" value="ECO:0007669"/>
    <property type="project" value="UniProtKB-SubCell"/>
</dbReference>
<evidence type="ECO:0000256" key="14">
    <source>
        <dbReference type="ARBA" id="ARBA00040559"/>
    </source>
</evidence>
<keyword evidence="10" id="KW-0449">Lipoprotein</keyword>
<feature type="binding site" evidence="21">
    <location>
        <position position="528"/>
    </location>
    <ligand>
        <name>Ca(2+)</name>
        <dbReference type="ChEBI" id="CHEBI:29108"/>
    </ligand>
</feature>
<evidence type="ECO:0000259" key="23">
    <source>
        <dbReference type="SMART" id="SM00460"/>
    </source>
</evidence>
<keyword evidence="4" id="KW-0808">Transferase</keyword>
<keyword evidence="3" id="KW-0597">Phosphoprotein</keyword>
<dbReference type="PANTHER" id="PTHR11590:SF49">
    <property type="entry name" value="PROTEIN-GLUTAMINE GAMMA-GLUTAMYLTRANSFERASE K"/>
    <property type="match status" value="1"/>
</dbReference>
<name>A0A6P8Q368_GEOSA</name>
<dbReference type="CTD" id="7051"/>
<dbReference type="FunFam" id="2.60.40.10:FF:000171">
    <property type="entry name" value="protein-glutamine gamma-glutamyltransferase 6"/>
    <property type="match status" value="1"/>
</dbReference>
<evidence type="ECO:0000256" key="9">
    <source>
        <dbReference type="ARBA" id="ARBA00023249"/>
    </source>
</evidence>
<dbReference type="PROSITE" id="PS00547">
    <property type="entry name" value="TRANSGLUTAMINASES"/>
    <property type="match status" value="1"/>
</dbReference>
<feature type="binding site" evidence="21">
    <location>
        <position position="479"/>
    </location>
    <ligand>
        <name>Ca(2+)</name>
        <dbReference type="ChEBI" id="CHEBI:29108"/>
    </ligand>
</feature>
<organism evidence="24 25">
    <name type="scientific">Geotrypetes seraphini</name>
    <name type="common">Gaboon caecilian</name>
    <name type="synonym">Caecilia seraphini</name>
    <dbReference type="NCBI Taxonomy" id="260995"/>
    <lineage>
        <taxon>Eukaryota</taxon>
        <taxon>Metazoa</taxon>
        <taxon>Chordata</taxon>
        <taxon>Craniata</taxon>
        <taxon>Vertebrata</taxon>
        <taxon>Euteleostomi</taxon>
        <taxon>Amphibia</taxon>
        <taxon>Gymnophiona</taxon>
        <taxon>Geotrypetes</taxon>
    </lineage>
</organism>